<feature type="domain" description="Major facilitator superfamily (MFS) profile" evidence="6">
    <location>
        <begin position="17"/>
        <end position="404"/>
    </location>
</feature>
<feature type="transmembrane region" description="Helical" evidence="5">
    <location>
        <begin position="171"/>
        <end position="191"/>
    </location>
</feature>
<dbReference type="Pfam" id="PF07690">
    <property type="entry name" value="MFS_1"/>
    <property type="match status" value="1"/>
</dbReference>
<dbReference type="EMBL" id="BAABHC010000001">
    <property type="protein sequence ID" value="GAA4422608.1"/>
    <property type="molecule type" value="Genomic_DNA"/>
</dbReference>
<dbReference type="Proteomes" id="UP001500552">
    <property type="component" value="Unassembled WGS sequence"/>
</dbReference>
<keyword evidence="2 5" id="KW-0812">Transmembrane</keyword>
<keyword evidence="3 5" id="KW-1133">Transmembrane helix</keyword>
<feature type="transmembrane region" description="Helical" evidence="5">
    <location>
        <begin position="263"/>
        <end position="281"/>
    </location>
</feature>
<organism evidence="7 8">
    <name type="scientific">Pontibacter saemangeumensis</name>
    <dbReference type="NCBI Taxonomy" id="1084525"/>
    <lineage>
        <taxon>Bacteria</taxon>
        <taxon>Pseudomonadati</taxon>
        <taxon>Bacteroidota</taxon>
        <taxon>Cytophagia</taxon>
        <taxon>Cytophagales</taxon>
        <taxon>Hymenobacteraceae</taxon>
        <taxon>Pontibacter</taxon>
    </lineage>
</organism>
<dbReference type="PROSITE" id="PS50850">
    <property type="entry name" value="MFS"/>
    <property type="match status" value="1"/>
</dbReference>
<evidence type="ECO:0000259" key="6">
    <source>
        <dbReference type="PROSITE" id="PS50850"/>
    </source>
</evidence>
<name>A0ABP8L4H3_9BACT</name>
<keyword evidence="8" id="KW-1185">Reference proteome</keyword>
<feature type="transmembrane region" description="Helical" evidence="5">
    <location>
        <begin position="317"/>
        <end position="338"/>
    </location>
</feature>
<reference evidence="8" key="1">
    <citation type="journal article" date="2019" name="Int. J. Syst. Evol. Microbiol.">
        <title>The Global Catalogue of Microorganisms (GCM) 10K type strain sequencing project: providing services to taxonomists for standard genome sequencing and annotation.</title>
        <authorList>
            <consortium name="The Broad Institute Genomics Platform"/>
            <consortium name="The Broad Institute Genome Sequencing Center for Infectious Disease"/>
            <person name="Wu L."/>
            <person name="Ma J."/>
        </authorList>
    </citation>
    <scope>NUCLEOTIDE SEQUENCE [LARGE SCALE GENOMIC DNA]</scope>
    <source>
        <strain evidence="8">JCM 17926</strain>
    </source>
</reference>
<sequence>MAAEPTPSKGNILFNTSVIVAALGYFVDIYDLVLFSIVRIPSLRDLGVTSQAALLEDGVMLLNMQMLGMLIGGVAWGILGDKQGRLSVLFGSIFLYSVANIMNGFVNTIPMYAFLRFVAGLGLAGELGAGITLVSEVLPKEKRGYGTMIVATIGISGAILAGFVGELFGWRTAYFIGGGLGFLLLFLRIGVYESGMFQHVKSAVDVTRGNFLSLFSNRERFWKYLKCILIGVPIWYVVGILITFSPEFGVEMGVAETVSAAKAVSFCYLGLVVGDFLSGYLSQRLKSRRNIVLAFLLLTGVFVTLYLLSSGLSLDNFYLLCVALGLASGYWAVFVTIAAEQFGTNIRATVTTTVPNFVRGAVVPLTLAFEALKDGWGLVPTAMVLGAVCIAIAVAAILTLEETYSKDLNFLEQV</sequence>
<feature type="transmembrane region" description="Helical" evidence="5">
    <location>
        <begin position="293"/>
        <end position="311"/>
    </location>
</feature>
<evidence type="ECO:0000313" key="7">
    <source>
        <dbReference type="EMBL" id="GAA4422608.1"/>
    </source>
</evidence>
<dbReference type="PANTHER" id="PTHR23508">
    <property type="entry name" value="CARBOXYLIC ACID TRANSPORTER PROTEIN HOMOLOG"/>
    <property type="match status" value="1"/>
</dbReference>
<evidence type="ECO:0000256" key="2">
    <source>
        <dbReference type="ARBA" id="ARBA00022692"/>
    </source>
</evidence>
<feature type="transmembrane region" description="Helical" evidence="5">
    <location>
        <begin position="86"/>
        <end position="106"/>
    </location>
</feature>
<feature type="transmembrane region" description="Helical" evidence="5">
    <location>
        <begin position="224"/>
        <end position="243"/>
    </location>
</feature>
<feature type="transmembrane region" description="Helical" evidence="5">
    <location>
        <begin position="112"/>
        <end position="133"/>
    </location>
</feature>
<dbReference type="InterPro" id="IPR020846">
    <property type="entry name" value="MFS_dom"/>
</dbReference>
<dbReference type="SUPFAM" id="SSF103473">
    <property type="entry name" value="MFS general substrate transporter"/>
    <property type="match status" value="1"/>
</dbReference>
<evidence type="ECO:0000256" key="3">
    <source>
        <dbReference type="ARBA" id="ARBA00022989"/>
    </source>
</evidence>
<feature type="transmembrane region" description="Helical" evidence="5">
    <location>
        <begin position="12"/>
        <end position="38"/>
    </location>
</feature>
<evidence type="ECO:0000256" key="1">
    <source>
        <dbReference type="ARBA" id="ARBA00004141"/>
    </source>
</evidence>
<dbReference type="PANTHER" id="PTHR23508:SF10">
    <property type="entry name" value="CARBOXYLIC ACID TRANSPORTER PROTEIN HOMOLOG"/>
    <property type="match status" value="1"/>
</dbReference>
<protein>
    <submittedName>
        <fullName evidence="7">MFS transporter</fullName>
    </submittedName>
</protein>
<comment type="subcellular location">
    <subcellularLocation>
        <location evidence="1">Membrane</location>
        <topology evidence="1">Multi-pass membrane protein</topology>
    </subcellularLocation>
</comment>
<dbReference type="RefSeq" id="WP_345156105.1">
    <property type="nucleotide sequence ID" value="NZ_BAABHC010000001.1"/>
</dbReference>
<dbReference type="InterPro" id="IPR036259">
    <property type="entry name" value="MFS_trans_sf"/>
</dbReference>
<gene>
    <name evidence="7" type="ORF">GCM10023188_00380</name>
</gene>
<feature type="transmembrane region" description="Helical" evidence="5">
    <location>
        <begin position="375"/>
        <end position="400"/>
    </location>
</feature>
<feature type="transmembrane region" description="Helical" evidence="5">
    <location>
        <begin position="58"/>
        <end position="79"/>
    </location>
</feature>
<keyword evidence="4 5" id="KW-0472">Membrane</keyword>
<evidence type="ECO:0000313" key="8">
    <source>
        <dbReference type="Proteomes" id="UP001500552"/>
    </source>
</evidence>
<evidence type="ECO:0000256" key="4">
    <source>
        <dbReference type="ARBA" id="ARBA00023136"/>
    </source>
</evidence>
<dbReference type="Gene3D" id="1.20.1250.20">
    <property type="entry name" value="MFS general substrate transporter like domains"/>
    <property type="match status" value="2"/>
</dbReference>
<evidence type="ECO:0000256" key="5">
    <source>
        <dbReference type="SAM" id="Phobius"/>
    </source>
</evidence>
<dbReference type="InterPro" id="IPR011701">
    <property type="entry name" value="MFS"/>
</dbReference>
<accession>A0ABP8L4H3</accession>
<proteinExistence type="predicted"/>
<feature type="transmembrane region" description="Helical" evidence="5">
    <location>
        <begin position="145"/>
        <end position="165"/>
    </location>
</feature>
<comment type="caution">
    <text evidence="7">The sequence shown here is derived from an EMBL/GenBank/DDBJ whole genome shotgun (WGS) entry which is preliminary data.</text>
</comment>